<keyword evidence="3" id="KW-0479">Metal-binding</keyword>
<dbReference type="Proteomes" id="UP001318860">
    <property type="component" value="Unassembled WGS sequence"/>
</dbReference>
<keyword evidence="4" id="KW-0560">Oxidoreductase</keyword>
<proteinExistence type="inferred from homology"/>
<dbReference type="InterPro" id="IPR004294">
    <property type="entry name" value="Carotenoid_Oase"/>
</dbReference>
<evidence type="ECO:0000256" key="2">
    <source>
        <dbReference type="ARBA" id="ARBA00006787"/>
    </source>
</evidence>
<keyword evidence="7" id="KW-1185">Reference proteome</keyword>
<sequence length="148" mass="15975">MLHCVNAWEEDDGAGAGAGDTNIVMVASKIESVEKVFEISDLPQSTMEKVTINVKAKTVERQSLSTQGLDFAAINPAYAAKKIRYVYALIIGSTAFVGVAKLDLSLTEEDDRDCTVASRQYGSGCDGSEPFSVARDLNNPSEMKMMDI</sequence>
<evidence type="ECO:0000256" key="1">
    <source>
        <dbReference type="ARBA" id="ARBA00001954"/>
    </source>
</evidence>
<evidence type="ECO:0000256" key="3">
    <source>
        <dbReference type="ARBA" id="ARBA00022723"/>
    </source>
</evidence>
<comment type="cofactor">
    <cofactor evidence="1">
        <name>Fe(2+)</name>
        <dbReference type="ChEBI" id="CHEBI:29033"/>
    </cofactor>
</comment>
<evidence type="ECO:0000313" key="6">
    <source>
        <dbReference type="EMBL" id="KAK6129651.1"/>
    </source>
</evidence>
<comment type="similarity">
    <text evidence="2">Belongs to the carotenoid oxygenase family.</text>
</comment>
<accession>A0ABR0V435</accession>
<keyword evidence="4" id="KW-0223">Dioxygenase</keyword>
<gene>
    <name evidence="6" type="ORF">DH2020_036611</name>
</gene>
<evidence type="ECO:0000256" key="4">
    <source>
        <dbReference type="ARBA" id="ARBA00022964"/>
    </source>
</evidence>
<keyword evidence="5" id="KW-0408">Iron</keyword>
<name>A0ABR0V435_REHGL</name>
<protein>
    <submittedName>
        <fullName evidence="6">Uncharacterized protein</fullName>
    </submittedName>
</protein>
<evidence type="ECO:0000256" key="5">
    <source>
        <dbReference type="ARBA" id="ARBA00023004"/>
    </source>
</evidence>
<dbReference type="PANTHER" id="PTHR10543:SF46">
    <property type="entry name" value="CAROTENOID CLEAVAGE DIOXYGENASE 4, CHLOROPLASTIC-RELATED"/>
    <property type="match status" value="1"/>
</dbReference>
<dbReference type="Pfam" id="PF03055">
    <property type="entry name" value="RPE65"/>
    <property type="match status" value="1"/>
</dbReference>
<reference evidence="6 7" key="1">
    <citation type="journal article" date="2021" name="Comput. Struct. Biotechnol. J.">
        <title>De novo genome assembly of the potent medicinal plant Rehmannia glutinosa using nanopore technology.</title>
        <authorList>
            <person name="Ma L."/>
            <person name="Dong C."/>
            <person name="Song C."/>
            <person name="Wang X."/>
            <person name="Zheng X."/>
            <person name="Niu Y."/>
            <person name="Chen S."/>
            <person name="Feng W."/>
        </authorList>
    </citation>
    <scope>NUCLEOTIDE SEQUENCE [LARGE SCALE GENOMIC DNA]</scope>
    <source>
        <strain evidence="6">DH-2019</strain>
    </source>
</reference>
<dbReference type="PANTHER" id="PTHR10543">
    <property type="entry name" value="BETA-CAROTENE DIOXYGENASE"/>
    <property type="match status" value="1"/>
</dbReference>
<organism evidence="6 7">
    <name type="scientific">Rehmannia glutinosa</name>
    <name type="common">Chinese foxglove</name>
    <dbReference type="NCBI Taxonomy" id="99300"/>
    <lineage>
        <taxon>Eukaryota</taxon>
        <taxon>Viridiplantae</taxon>
        <taxon>Streptophyta</taxon>
        <taxon>Embryophyta</taxon>
        <taxon>Tracheophyta</taxon>
        <taxon>Spermatophyta</taxon>
        <taxon>Magnoliopsida</taxon>
        <taxon>eudicotyledons</taxon>
        <taxon>Gunneridae</taxon>
        <taxon>Pentapetalae</taxon>
        <taxon>asterids</taxon>
        <taxon>lamiids</taxon>
        <taxon>Lamiales</taxon>
        <taxon>Orobanchaceae</taxon>
        <taxon>Rehmannieae</taxon>
        <taxon>Rehmannia</taxon>
    </lineage>
</organism>
<dbReference type="EMBL" id="JABTTQ020001622">
    <property type="protein sequence ID" value="KAK6129651.1"/>
    <property type="molecule type" value="Genomic_DNA"/>
</dbReference>
<evidence type="ECO:0000313" key="7">
    <source>
        <dbReference type="Proteomes" id="UP001318860"/>
    </source>
</evidence>
<comment type="caution">
    <text evidence="6">The sequence shown here is derived from an EMBL/GenBank/DDBJ whole genome shotgun (WGS) entry which is preliminary data.</text>
</comment>